<proteinExistence type="predicted"/>
<evidence type="ECO:0000313" key="2">
    <source>
        <dbReference type="EMBL" id="GMT34031.1"/>
    </source>
</evidence>
<accession>A0AAV5WPT9</accession>
<protein>
    <submittedName>
        <fullName evidence="2">Uncharacterized protein</fullName>
    </submittedName>
</protein>
<name>A0AAV5WPT9_9BILA</name>
<organism evidence="2 3">
    <name type="scientific">Pristionchus fissidentatus</name>
    <dbReference type="NCBI Taxonomy" id="1538716"/>
    <lineage>
        <taxon>Eukaryota</taxon>
        <taxon>Metazoa</taxon>
        <taxon>Ecdysozoa</taxon>
        <taxon>Nematoda</taxon>
        <taxon>Chromadorea</taxon>
        <taxon>Rhabditida</taxon>
        <taxon>Rhabditina</taxon>
        <taxon>Diplogasteromorpha</taxon>
        <taxon>Diplogasteroidea</taxon>
        <taxon>Neodiplogasteridae</taxon>
        <taxon>Pristionchus</taxon>
    </lineage>
</organism>
<sequence length="129" mass="14214">MRVHMSGELARIRVTLAAVLADVRTRTDIGVDLHGMLGFESFRDESGSGEISVGERRNRRRRKSGSGGSSHDLGHGVSRRRAVFRMLVVEHLRVREKPPTTVATVAFVTFVLLRVVLQLASEVEGLPAL</sequence>
<dbReference type="AlphaFoldDB" id="A0AAV5WPT9"/>
<dbReference type="EMBL" id="BTSY01000006">
    <property type="protein sequence ID" value="GMT34031.1"/>
    <property type="molecule type" value="Genomic_DNA"/>
</dbReference>
<dbReference type="Proteomes" id="UP001432322">
    <property type="component" value="Unassembled WGS sequence"/>
</dbReference>
<keyword evidence="3" id="KW-1185">Reference proteome</keyword>
<evidence type="ECO:0000313" key="3">
    <source>
        <dbReference type="Proteomes" id="UP001432322"/>
    </source>
</evidence>
<feature type="region of interest" description="Disordered" evidence="1">
    <location>
        <begin position="44"/>
        <end position="75"/>
    </location>
</feature>
<feature type="non-terminal residue" evidence="2">
    <location>
        <position position="129"/>
    </location>
</feature>
<comment type="caution">
    <text evidence="2">The sequence shown here is derived from an EMBL/GenBank/DDBJ whole genome shotgun (WGS) entry which is preliminary data.</text>
</comment>
<evidence type="ECO:0000256" key="1">
    <source>
        <dbReference type="SAM" id="MobiDB-lite"/>
    </source>
</evidence>
<gene>
    <name evidence="2" type="ORF">PFISCL1PPCAC_25328</name>
</gene>
<reference evidence="2" key="1">
    <citation type="submission" date="2023-10" db="EMBL/GenBank/DDBJ databases">
        <title>Genome assembly of Pristionchus species.</title>
        <authorList>
            <person name="Yoshida K."/>
            <person name="Sommer R.J."/>
        </authorList>
    </citation>
    <scope>NUCLEOTIDE SEQUENCE</scope>
    <source>
        <strain evidence="2">RS5133</strain>
    </source>
</reference>